<feature type="region of interest" description="Disordered" evidence="6">
    <location>
        <begin position="227"/>
        <end position="340"/>
    </location>
</feature>
<feature type="compositionally biased region" description="Gly residues" evidence="6">
    <location>
        <begin position="601"/>
        <end position="620"/>
    </location>
</feature>
<dbReference type="STRING" id="6205.A0A0R3X7V9"/>
<feature type="compositionally biased region" description="Low complexity" evidence="6">
    <location>
        <begin position="255"/>
        <end position="274"/>
    </location>
</feature>
<dbReference type="EMBL" id="UYWX01020931">
    <property type="protein sequence ID" value="VDM34489.1"/>
    <property type="molecule type" value="Genomic_DNA"/>
</dbReference>
<keyword evidence="4 5" id="KW-0539">Nucleus</keyword>
<feature type="compositionally biased region" description="Polar residues" evidence="6">
    <location>
        <begin position="569"/>
        <end position="587"/>
    </location>
</feature>
<dbReference type="Gene3D" id="1.10.10.60">
    <property type="entry name" value="Homeodomain-like"/>
    <property type="match status" value="1"/>
</dbReference>
<dbReference type="SMART" id="SM00389">
    <property type="entry name" value="HOX"/>
    <property type="match status" value="1"/>
</dbReference>
<feature type="compositionally biased region" description="Pro residues" evidence="6">
    <location>
        <begin position="36"/>
        <end position="49"/>
    </location>
</feature>
<dbReference type="InterPro" id="IPR001356">
    <property type="entry name" value="HD"/>
</dbReference>
<feature type="compositionally biased region" description="Basic residues" evidence="6">
    <location>
        <begin position="626"/>
        <end position="636"/>
    </location>
</feature>
<feature type="compositionally biased region" description="Gly residues" evidence="6">
    <location>
        <begin position="546"/>
        <end position="555"/>
    </location>
</feature>
<feature type="compositionally biased region" description="Low complexity" evidence="6">
    <location>
        <begin position="588"/>
        <end position="600"/>
    </location>
</feature>
<dbReference type="OrthoDB" id="10056939at2759"/>
<comment type="subcellular location">
    <subcellularLocation>
        <location evidence="5">Nucleus</location>
    </subcellularLocation>
</comment>
<proteinExistence type="inferred from homology"/>
<keyword evidence="3 5" id="KW-0371">Homeobox</keyword>
<name>A0A0R3X7V9_HYDTA</name>
<dbReference type="Proteomes" id="UP000274429">
    <property type="component" value="Unassembled WGS sequence"/>
</dbReference>
<feature type="region of interest" description="Disordered" evidence="6">
    <location>
        <begin position="496"/>
        <end position="650"/>
    </location>
</feature>
<evidence type="ECO:0000259" key="7">
    <source>
        <dbReference type="PROSITE" id="PS50071"/>
    </source>
</evidence>
<dbReference type="AlphaFoldDB" id="A0A0R3X7V9"/>
<dbReference type="InterPro" id="IPR008422">
    <property type="entry name" value="KN_HD"/>
</dbReference>
<dbReference type="GO" id="GO:0005634">
    <property type="term" value="C:nucleus"/>
    <property type="evidence" value="ECO:0007669"/>
    <property type="project" value="UniProtKB-SubCell"/>
</dbReference>
<gene>
    <name evidence="8" type="ORF">TTAC_LOCUS9619</name>
</gene>
<evidence type="ECO:0000256" key="1">
    <source>
        <dbReference type="ARBA" id="ARBA00009661"/>
    </source>
</evidence>
<evidence type="ECO:0000313" key="10">
    <source>
        <dbReference type="WBParaSite" id="TTAC_0000963401-mRNA-1"/>
    </source>
</evidence>
<dbReference type="PANTHER" id="PTHR11850">
    <property type="entry name" value="HOMEOBOX PROTEIN TRANSCRIPTION FACTORS"/>
    <property type="match status" value="1"/>
</dbReference>
<comment type="similarity">
    <text evidence="1">Belongs to the TALE/MEIS homeobox family.</text>
</comment>
<keyword evidence="9" id="KW-1185">Reference proteome</keyword>
<feature type="DNA-binding region" description="Homeobox" evidence="5">
    <location>
        <begin position="334"/>
        <end position="396"/>
    </location>
</feature>
<accession>A0A0R3X7V9</accession>
<organism evidence="10">
    <name type="scientific">Hydatigena taeniaeformis</name>
    <name type="common">Feline tapeworm</name>
    <name type="synonym">Taenia taeniaeformis</name>
    <dbReference type="NCBI Taxonomy" id="6205"/>
    <lineage>
        <taxon>Eukaryota</taxon>
        <taxon>Metazoa</taxon>
        <taxon>Spiralia</taxon>
        <taxon>Lophotrochozoa</taxon>
        <taxon>Platyhelminthes</taxon>
        <taxon>Cestoda</taxon>
        <taxon>Eucestoda</taxon>
        <taxon>Cyclophyllidea</taxon>
        <taxon>Taeniidae</taxon>
        <taxon>Hydatigera</taxon>
    </lineage>
</organism>
<dbReference type="PROSITE" id="PS50071">
    <property type="entry name" value="HOMEOBOX_2"/>
    <property type="match status" value="1"/>
</dbReference>
<dbReference type="Pfam" id="PF05920">
    <property type="entry name" value="Homeobox_KN"/>
    <property type="match status" value="1"/>
</dbReference>
<dbReference type="WBParaSite" id="TTAC_0000963401-mRNA-1">
    <property type="protein sequence ID" value="TTAC_0000963401-mRNA-1"/>
    <property type="gene ID" value="TTAC_0000963401"/>
</dbReference>
<dbReference type="FunFam" id="1.10.10.60:FF:000004">
    <property type="entry name" value="Meis2 homeobox isoform 2c"/>
    <property type="match status" value="1"/>
</dbReference>
<feature type="region of interest" description="Disordered" evidence="6">
    <location>
        <begin position="1"/>
        <end position="80"/>
    </location>
</feature>
<feature type="domain" description="Homeobox" evidence="7">
    <location>
        <begin position="332"/>
        <end position="395"/>
    </location>
</feature>
<evidence type="ECO:0000256" key="4">
    <source>
        <dbReference type="ARBA" id="ARBA00023242"/>
    </source>
</evidence>
<reference evidence="10" key="1">
    <citation type="submission" date="2017-02" db="UniProtKB">
        <authorList>
            <consortium name="WormBaseParasite"/>
        </authorList>
    </citation>
    <scope>IDENTIFICATION</scope>
</reference>
<feature type="compositionally biased region" description="Low complexity" evidence="6">
    <location>
        <begin position="508"/>
        <end position="522"/>
    </location>
</feature>
<dbReference type="CDD" id="cd00086">
    <property type="entry name" value="homeodomain"/>
    <property type="match status" value="1"/>
</dbReference>
<reference evidence="8 9" key="2">
    <citation type="submission" date="2018-11" db="EMBL/GenBank/DDBJ databases">
        <authorList>
            <consortium name="Pathogen Informatics"/>
        </authorList>
    </citation>
    <scope>NUCLEOTIDE SEQUENCE [LARGE SCALE GENOMIC DNA]</scope>
</reference>
<evidence type="ECO:0000256" key="2">
    <source>
        <dbReference type="ARBA" id="ARBA00023125"/>
    </source>
</evidence>
<evidence type="ECO:0000313" key="8">
    <source>
        <dbReference type="EMBL" id="VDM34489.1"/>
    </source>
</evidence>
<evidence type="ECO:0000256" key="6">
    <source>
        <dbReference type="SAM" id="MobiDB-lite"/>
    </source>
</evidence>
<evidence type="ECO:0000256" key="3">
    <source>
        <dbReference type="ARBA" id="ARBA00023155"/>
    </source>
</evidence>
<keyword evidence="2 5" id="KW-0238">DNA-binding</keyword>
<dbReference type="InterPro" id="IPR009057">
    <property type="entry name" value="Homeodomain-like_sf"/>
</dbReference>
<evidence type="ECO:0000256" key="5">
    <source>
        <dbReference type="PROSITE-ProRule" id="PRU00108"/>
    </source>
</evidence>
<dbReference type="InterPro" id="IPR050224">
    <property type="entry name" value="TALE_homeobox"/>
</dbReference>
<dbReference type="GO" id="GO:0006355">
    <property type="term" value="P:regulation of DNA-templated transcription"/>
    <property type="evidence" value="ECO:0007669"/>
    <property type="project" value="InterPro"/>
</dbReference>
<sequence>MPTDLMVEDRESAGSTGSANSPQAPPPASHGQMRPPYLPPGMEPHPPPSDAFSSPYTAMYSEDPQRRYPPGYADQPGHPFFESPAAAAAAVAYQASMMGQLRPPFQSLPTTTDVLSPPNPAYVATSIIAEQQLQQQQIAGGFGGDRDAAAYNTASGKSTNGGGNIPMSAGGYPHHHSHSHSHHQQQHHLGDTLSISTSAGVNDPVSTATAAAAAAAAAAATQFGLKHSPALPGSGSSRKSSDTEDTTHCSPSNLDGSKSGSQGGVSVRSRSDSGLMTASMHLNGGGGGTSNSIPRYHSSIGPHDVGSETGDGIAKSVESGENLDDFDDDKSTKRQKKRGIFPKAATNIMRAWLFQHLSHPYPSEEQKKQLSSETGLTILQVNNWFINARRRIVQPMIDQSNRSGPLGYSADASGRVSYMDNQHFAAYGQPEFSQNSGLYAALAAAAVSGSMMDGRSLMATASSPDLAGTASNGGGIDPISPYGPYRYPSHSGYSGGHPVVGSTSGAFPTSASSPQPSTSVGSIRSSPVPSGYSPPARFRTTQNGSLLGGYGGFYGGQEQQQPGPTSGQSAASGQQLRRQTSFGSGLDSNNNTATSNESNSFGGGCGGGSGSSGSAGGEGGTAFVPQHHHHHHHHHQHSDSGPLQQDIHAN</sequence>
<evidence type="ECO:0000313" key="9">
    <source>
        <dbReference type="Proteomes" id="UP000274429"/>
    </source>
</evidence>
<dbReference type="SUPFAM" id="SSF46689">
    <property type="entry name" value="Homeodomain-like"/>
    <property type="match status" value="1"/>
</dbReference>
<feature type="compositionally biased region" description="Basic residues" evidence="6">
    <location>
        <begin position="173"/>
        <end position="186"/>
    </location>
</feature>
<protein>
    <submittedName>
        <fullName evidence="10">Homeobox domain-containing protein</fullName>
    </submittedName>
</protein>
<feature type="region of interest" description="Disordered" evidence="6">
    <location>
        <begin position="150"/>
        <end position="189"/>
    </location>
</feature>
<dbReference type="GO" id="GO:0003677">
    <property type="term" value="F:DNA binding"/>
    <property type="evidence" value="ECO:0007669"/>
    <property type="project" value="UniProtKB-UniRule"/>
</dbReference>
<feature type="compositionally biased region" description="Low complexity" evidence="6">
    <location>
        <begin position="556"/>
        <end position="568"/>
    </location>
</feature>